<evidence type="ECO:0000259" key="1">
    <source>
        <dbReference type="Pfam" id="PF01968"/>
    </source>
</evidence>
<name>A0A2U3KQ61_9FIRM</name>
<dbReference type="Pfam" id="PF01968">
    <property type="entry name" value="Hydantoinase_A"/>
    <property type="match status" value="1"/>
</dbReference>
<proteinExistence type="predicted"/>
<dbReference type="PANTHER" id="PTHR11365">
    <property type="entry name" value="5-OXOPROLINASE RELATED"/>
    <property type="match status" value="1"/>
</dbReference>
<reference evidence="4" key="1">
    <citation type="submission" date="2018-02" db="EMBL/GenBank/DDBJ databases">
        <authorList>
            <person name="Hausmann B."/>
        </authorList>
    </citation>
    <scope>NUCLEOTIDE SEQUENCE [LARGE SCALE GENOMIC DNA]</scope>
    <source>
        <strain evidence="4">Peat soil MAG SbF1</strain>
    </source>
</reference>
<dbReference type="InterPro" id="IPR043129">
    <property type="entry name" value="ATPase_NBD"/>
</dbReference>
<dbReference type="InterPro" id="IPR008040">
    <property type="entry name" value="Hydant_A_N"/>
</dbReference>
<gene>
    <name evidence="3" type="ORF">SBF1_2590019</name>
</gene>
<feature type="domain" description="Hydantoinase/oxoprolinase N-terminal" evidence="2">
    <location>
        <begin position="5"/>
        <end position="163"/>
    </location>
</feature>
<evidence type="ECO:0000313" key="3">
    <source>
        <dbReference type="EMBL" id="SPF41821.1"/>
    </source>
</evidence>
<evidence type="ECO:0000313" key="4">
    <source>
        <dbReference type="Proteomes" id="UP000238916"/>
    </source>
</evidence>
<organism evidence="3 4">
    <name type="scientific">Candidatus Desulfosporosinus infrequens</name>
    <dbReference type="NCBI Taxonomy" id="2043169"/>
    <lineage>
        <taxon>Bacteria</taxon>
        <taxon>Bacillati</taxon>
        <taxon>Bacillota</taxon>
        <taxon>Clostridia</taxon>
        <taxon>Eubacteriales</taxon>
        <taxon>Desulfitobacteriaceae</taxon>
        <taxon>Desulfosporosinus</taxon>
    </lineage>
</organism>
<feature type="domain" description="Hydantoinase A/oxoprolinase" evidence="1">
    <location>
        <begin position="185"/>
        <end position="466"/>
    </location>
</feature>
<sequence length="560" mass="61444">MSNQVGIDVGGTYTDAVFIHDGNIQHTAKIPTRSENIVETLLDAFDSLNFVDETSIDQISVSTTLVTNAILQDRMTPVKLLLFSGNGMKVDALPWPVSYRELSGEIDFRGREIEPPDQGEWEKLKSFDLGEPALGEKPAHVAIVGKFSHRNSLHEEQLASYLRQSNPSLQIALGHEWGQANFYRRSLTTYLNLGVSDLYHQFAQQLQTAVRTRKINAPISILKADGGVLPLAKLRPIDSIYSGPAASVLAALAQNETSTSSIIVDIGGTTTDLGLVLSGAPLLSSKGAQIGPFATLVRSLAVRSIPVGGDSVLRATEQGFSLESYRHGPAYCLGGNVPTPTDAMRYLGLISYGNEQLAEEGLASILPQERRSPKFLHELATAVMETMVDRIVEAINSLKREWQEEPAYKVWEVLHPHENQTFHTLVSGGGARGITAALEKRLRTPVQLGCYSEISNALGAAMARPTFDCTLHLDTYLKHYRVAETGEQGKWKGSLRPYLEVEEFLDTLAQQQAVRYGIKIQDLEKDPFDFFPIVQGYKTVGQIVRGAVHQRPGVIGRVSI</sequence>
<dbReference type="Proteomes" id="UP000238916">
    <property type="component" value="Unassembled WGS sequence"/>
</dbReference>
<dbReference type="GO" id="GO:0005829">
    <property type="term" value="C:cytosol"/>
    <property type="evidence" value="ECO:0007669"/>
    <property type="project" value="TreeGrafter"/>
</dbReference>
<dbReference type="InterPro" id="IPR002821">
    <property type="entry name" value="Hydantoinase_A"/>
</dbReference>
<dbReference type="AlphaFoldDB" id="A0A2U3KQ61"/>
<dbReference type="GO" id="GO:0017168">
    <property type="term" value="F:5-oxoprolinase (ATP-hydrolyzing) activity"/>
    <property type="evidence" value="ECO:0007669"/>
    <property type="project" value="TreeGrafter"/>
</dbReference>
<dbReference type="OrthoDB" id="9768323at2"/>
<dbReference type="Gene3D" id="3.30.420.40">
    <property type="match status" value="1"/>
</dbReference>
<dbReference type="EMBL" id="OMOF01000178">
    <property type="protein sequence ID" value="SPF41821.1"/>
    <property type="molecule type" value="Genomic_DNA"/>
</dbReference>
<dbReference type="SUPFAM" id="SSF53067">
    <property type="entry name" value="Actin-like ATPase domain"/>
    <property type="match status" value="1"/>
</dbReference>
<dbReference type="PANTHER" id="PTHR11365:SF2">
    <property type="entry name" value="5-OXOPROLINASE"/>
    <property type="match status" value="1"/>
</dbReference>
<dbReference type="InterPro" id="IPR045079">
    <property type="entry name" value="Oxoprolinase-like"/>
</dbReference>
<protein>
    <submittedName>
        <fullName evidence="3">Hydantoinase/oxoprolinase family protein</fullName>
    </submittedName>
</protein>
<evidence type="ECO:0000259" key="2">
    <source>
        <dbReference type="Pfam" id="PF05378"/>
    </source>
</evidence>
<dbReference type="GO" id="GO:0006749">
    <property type="term" value="P:glutathione metabolic process"/>
    <property type="evidence" value="ECO:0007669"/>
    <property type="project" value="TreeGrafter"/>
</dbReference>
<accession>A0A2U3KQ61</accession>
<dbReference type="Pfam" id="PF05378">
    <property type="entry name" value="Hydant_A_N"/>
    <property type="match status" value="1"/>
</dbReference>